<dbReference type="InterPro" id="IPR028160">
    <property type="entry name" value="Slx9-like"/>
</dbReference>
<feature type="compositionally biased region" description="Gly residues" evidence="5">
    <location>
        <begin position="175"/>
        <end position="189"/>
    </location>
</feature>
<keyword evidence="4" id="KW-0539">Nucleus</keyword>
<dbReference type="InParanoid" id="A0A1V8SCI9"/>
<dbReference type="GO" id="GO:0000462">
    <property type="term" value="P:maturation of SSU-rRNA from tricistronic rRNA transcript (SSU-rRNA, 5.8S rRNA, LSU-rRNA)"/>
    <property type="evidence" value="ECO:0007669"/>
    <property type="project" value="InterPro"/>
</dbReference>
<evidence type="ECO:0000256" key="3">
    <source>
        <dbReference type="ARBA" id="ARBA00021321"/>
    </source>
</evidence>
<feature type="compositionally biased region" description="Acidic residues" evidence="5">
    <location>
        <begin position="95"/>
        <end position="106"/>
    </location>
</feature>
<reference evidence="7" key="1">
    <citation type="submission" date="2017-03" db="EMBL/GenBank/DDBJ databases">
        <title>Genomes of endolithic fungi from Antarctica.</title>
        <authorList>
            <person name="Coleine C."/>
            <person name="Masonjones S."/>
            <person name="Stajich J.E."/>
        </authorList>
    </citation>
    <scope>NUCLEOTIDE SEQUENCE [LARGE SCALE GENOMIC DNA]</scope>
    <source>
        <strain evidence="7">CCFEE 5527</strain>
    </source>
</reference>
<accession>A0A1V8SCI9</accession>
<sequence length="213" mass="23214">MAPIAKKRTPLRAKSRPVKSAPPPPTDAKLKPDKKSKRTLKHADLLSRVQGGNVQKPKQKRRRPAKSLAGGPLSTLADALPDIASDHDHDRWSGEDEWEGISETEEGPASIPSGLRKWQRRAPGKEQLVGKMTMRSLKYRPGAAKRKQEMERREMERMRMNMARLVGGESSLEGKGVGSGNGGGGGGGQQERWEALRKFIGGSMEKSAGFAGT</sequence>
<organism evidence="6 7">
    <name type="scientific">Cryoendolithus antarcticus</name>
    <dbReference type="NCBI Taxonomy" id="1507870"/>
    <lineage>
        <taxon>Eukaryota</taxon>
        <taxon>Fungi</taxon>
        <taxon>Dikarya</taxon>
        <taxon>Ascomycota</taxon>
        <taxon>Pezizomycotina</taxon>
        <taxon>Dothideomycetes</taxon>
        <taxon>Dothideomycetidae</taxon>
        <taxon>Cladosporiales</taxon>
        <taxon>Cladosporiaceae</taxon>
        <taxon>Cryoendolithus</taxon>
    </lineage>
</organism>
<comment type="similarity">
    <text evidence="2">Belongs to the SLX9 family.</text>
</comment>
<dbReference type="GO" id="GO:0005730">
    <property type="term" value="C:nucleolus"/>
    <property type="evidence" value="ECO:0007669"/>
    <property type="project" value="UniProtKB-SubCell"/>
</dbReference>
<dbReference type="Pfam" id="PF15341">
    <property type="entry name" value="SLX9"/>
    <property type="match status" value="1"/>
</dbReference>
<dbReference type="AlphaFoldDB" id="A0A1V8SCI9"/>
<evidence type="ECO:0000313" key="7">
    <source>
        <dbReference type="Proteomes" id="UP000192596"/>
    </source>
</evidence>
<comment type="caution">
    <text evidence="6">The sequence shown here is derived from an EMBL/GenBank/DDBJ whole genome shotgun (WGS) entry which is preliminary data.</text>
</comment>
<keyword evidence="7" id="KW-1185">Reference proteome</keyword>
<dbReference type="GO" id="GO:0030688">
    <property type="term" value="C:preribosome, small subunit precursor"/>
    <property type="evidence" value="ECO:0007669"/>
    <property type="project" value="InterPro"/>
</dbReference>
<comment type="subcellular location">
    <subcellularLocation>
        <location evidence="1">Nucleus</location>
        <location evidence="1">Nucleolus</location>
    </subcellularLocation>
</comment>
<dbReference type="GO" id="GO:0030686">
    <property type="term" value="C:90S preribosome"/>
    <property type="evidence" value="ECO:0007669"/>
    <property type="project" value="InterPro"/>
</dbReference>
<feature type="compositionally biased region" description="Basic and acidic residues" evidence="5">
    <location>
        <begin position="84"/>
        <end position="94"/>
    </location>
</feature>
<protein>
    <recommendedName>
        <fullName evidence="3">Ribosome biogenesis protein SLX9</fullName>
    </recommendedName>
</protein>
<evidence type="ECO:0000256" key="5">
    <source>
        <dbReference type="SAM" id="MobiDB-lite"/>
    </source>
</evidence>
<evidence type="ECO:0000256" key="2">
    <source>
        <dbReference type="ARBA" id="ARBA00011022"/>
    </source>
</evidence>
<evidence type="ECO:0000313" key="6">
    <source>
        <dbReference type="EMBL" id="OQN96640.1"/>
    </source>
</evidence>
<evidence type="ECO:0000256" key="4">
    <source>
        <dbReference type="ARBA" id="ARBA00023242"/>
    </source>
</evidence>
<feature type="region of interest" description="Disordered" evidence="5">
    <location>
        <begin position="169"/>
        <end position="191"/>
    </location>
</feature>
<name>A0A1V8SCI9_9PEZI</name>
<dbReference type="Proteomes" id="UP000192596">
    <property type="component" value="Unassembled WGS sequence"/>
</dbReference>
<evidence type="ECO:0000256" key="1">
    <source>
        <dbReference type="ARBA" id="ARBA00004604"/>
    </source>
</evidence>
<dbReference type="OrthoDB" id="5429132at2759"/>
<proteinExistence type="inferred from homology"/>
<feature type="region of interest" description="Disordered" evidence="5">
    <location>
        <begin position="1"/>
        <end position="126"/>
    </location>
</feature>
<gene>
    <name evidence="6" type="ORF">B0A48_17280</name>
</gene>
<dbReference type="EMBL" id="NAJO01000063">
    <property type="protein sequence ID" value="OQN96640.1"/>
    <property type="molecule type" value="Genomic_DNA"/>
</dbReference>
<feature type="compositionally biased region" description="Basic residues" evidence="5">
    <location>
        <begin position="1"/>
        <end position="17"/>
    </location>
</feature>